<feature type="signal peptide" evidence="2">
    <location>
        <begin position="1"/>
        <end position="29"/>
    </location>
</feature>
<comment type="caution">
    <text evidence="3">The sequence shown here is derived from an EMBL/GenBank/DDBJ whole genome shotgun (WGS) entry which is preliminary data.</text>
</comment>
<dbReference type="AlphaFoldDB" id="A0A3R7JZ31"/>
<organism evidence="3 4">
    <name type="scientific">Trypanosoma rangeli</name>
    <dbReference type="NCBI Taxonomy" id="5698"/>
    <lineage>
        <taxon>Eukaryota</taxon>
        <taxon>Discoba</taxon>
        <taxon>Euglenozoa</taxon>
        <taxon>Kinetoplastea</taxon>
        <taxon>Metakinetoplastina</taxon>
        <taxon>Trypanosomatida</taxon>
        <taxon>Trypanosomatidae</taxon>
        <taxon>Trypanosoma</taxon>
        <taxon>Herpetosoma</taxon>
    </lineage>
</organism>
<feature type="region of interest" description="Disordered" evidence="1">
    <location>
        <begin position="139"/>
        <end position="235"/>
    </location>
</feature>
<accession>A0A3R7JZ31</accession>
<dbReference type="RefSeq" id="XP_029234281.1">
    <property type="nucleotide sequence ID" value="XM_029385961.1"/>
</dbReference>
<evidence type="ECO:0000313" key="4">
    <source>
        <dbReference type="Proteomes" id="UP000283634"/>
    </source>
</evidence>
<feature type="compositionally biased region" description="Basic and acidic residues" evidence="1">
    <location>
        <begin position="174"/>
        <end position="188"/>
    </location>
</feature>
<dbReference type="Proteomes" id="UP000283634">
    <property type="component" value="Unassembled WGS sequence"/>
</dbReference>
<evidence type="ECO:0000313" key="3">
    <source>
        <dbReference type="EMBL" id="RNE97742.1"/>
    </source>
</evidence>
<dbReference type="OrthoDB" id="10628552at2759"/>
<protein>
    <submittedName>
        <fullName evidence="3">Mucin-like glycoprotein</fullName>
    </submittedName>
</protein>
<dbReference type="GeneID" id="40333201"/>
<feature type="compositionally biased region" description="Polar residues" evidence="1">
    <location>
        <begin position="189"/>
        <end position="202"/>
    </location>
</feature>
<keyword evidence="4" id="KW-1185">Reference proteome</keyword>
<evidence type="ECO:0000256" key="2">
    <source>
        <dbReference type="SAM" id="SignalP"/>
    </source>
</evidence>
<sequence>MAMTTVRCRAVCAFAVLALLCGCFSSVCATAAADADVVVQVSCNRTDGNFLWRFAGEGNWTPCKNFHSGRVMYLPDCPVCWDAKEEYEDRKCNAVCNTNQSAVAFTLKYSLLSENQICTRLLPTTRVDASIAEKQDVCPRRYGEEGTPQILPTVPVRDDTPPTPPAVGTSAGEAAKDVMETEKHENTDNKAQGSDVSRTQPTDHAPKEESEEDAGAQDSEPKENAPKAGRVASRDWTTLITDSGIMSRLKADGGVIVRGNTAPLLLLVLLGVWGVGALA</sequence>
<keyword evidence="2" id="KW-0732">Signal</keyword>
<gene>
    <name evidence="3" type="ORF">TraAM80_09268</name>
</gene>
<name>A0A3R7JZ31_TRYRA</name>
<reference evidence="3 4" key="1">
    <citation type="journal article" date="2018" name="BMC Genomics">
        <title>Genomic comparison of Trypanosoma conorhini and Trypanosoma rangeli to Trypanosoma cruzi strains of high and low virulence.</title>
        <authorList>
            <person name="Bradwell K.R."/>
            <person name="Koparde V.N."/>
            <person name="Matveyev A.V."/>
            <person name="Serrano M.G."/>
            <person name="Alves J.M."/>
            <person name="Parikh H."/>
            <person name="Huang B."/>
            <person name="Lee V."/>
            <person name="Espinosa-Alvarez O."/>
            <person name="Ortiz P.A."/>
            <person name="Costa-Martins A.G."/>
            <person name="Teixeira M.M."/>
            <person name="Buck G.A."/>
        </authorList>
    </citation>
    <scope>NUCLEOTIDE SEQUENCE [LARGE SCALE GENOMIC DNA]</scope>
    <source>
        <strain evidence="3 4">AM80</strain>
    </source>
</reference>
<evidence type="ECO:0000256" key="1">
    <source>
        <dbReference type="SAM" id="MobiDB-lite"/>
    </source>
</evidence>
<proteinExistence type="predicted"/>
<dbReference type="EMBL" id="MKGL01000529">
    <property type="protein sequence ID" value="RNE97742.1"/>
    <property type="molecule type" value="Genomic_DNA"/>
</dbReference>
<dbReference type="PROSITE" id="PS51257">
    <property type="entry name" value="PROKAR_LIPOPROTEIN"/>
    <property type="match status" value="1"/>
</dbReference>
<feature type="chain" id="PRO_5018615383" evidence="2">
    <location>
        <begin position="30"/>
        <end position="279"/>
    </location>
</feature>